<keyword evidence="3" id="KW-1185">Reference proteome</keyword>
<accession>A0A8J6XPJ9</accession>
<organism evidence="2 3">
    <name type="scientific">Iningainema tapete BLCC-T55</name>
    <dbReference type="NCBI Taxonomy" id="2748662"/>
    <lineage>
        <taxon>Bacteria</taxon>
        <taxon>Bacillati</taxon>
        <taxon>Cyanobacteriota</taxon>
        <taxon>Cyanophyceae</taxon>
        <taxon>Nostocales</taxon>
        <taxon>Scytonemataceae</taxon>
        <taxon>Iningainema tapete</taxon>
    </lineage>
</organism>
<dbReference type="EMBL" id="JACXAE010000105">
    <property type="protein sequence ID" value="MBD2777102.1"/>
    <property type="molecule type" value="Genomic_DNA"/>
</dbReference>
<protein>
    <submittedName>
        <fullName evidence="2">DUF2281 domain-containing protein</fullName>
    </submittedName>
</protein>
<evidence type="ECO:0000313" key="2">
    <source>
        <dbReference type="EMBL" id="MBD2777102.1"/>
    </source>
</evidence>
<evidence type="ECO:0000259" key="1">
    <source>
        <dbReference type="Pfam" id="PF10047"/>
    </source>
</evidence>
<gene>
    <name evidence="2" type="ORF">ICL16_34940</name>
</gene>
<dbReference type="RefSeq" id="WP_190836174.1">
    <property type="nucleotide sequence ID" value="NZ_CAWPPI010000105.1"/>
</dbReference>
<feature type="domain" description="DUF2281" evidence="1">
    <location>
        <begin position="9"/>
        <end position="55"/>
    </location>
</feature>
<proteinExistence type="predicted"/>
<name>A0A8J6XPJ9_9CYAN</name>
<dbReference type="Proteomes" id="UP000629098">
    <property type="component" value="Unassembled WGS sequence"/>
</dbReference>
<dbReference type="InterPro" id="IPR018739">
    <property type="entry name" value="DUF2281"/>
</dbReference>
<evidence type="ECO:0000313" key="3">
    <source>
        <dbReference type="Proteomes" id="UP000629098"/>
    </source>
</evidence>
<sequence>MTSIKPIQEVWKDLPLDLQQQVGEFAEFLLHKHRASTKPLQLKWAGALRDYKNLSAQDLQREVLESWGVTPITALRT</sequence>
<reference evidence="2" key="1">
    <citation type="submission" date="2020-09" db="EMBL/GenBank/DDBJ databases">
        <title>Iningainema tapete sp. nov. (Scytonemataceae, Cyanobacteria) from greenhouses in central Florida (USA) produces two types of nodularin with biosynthetic potential for microcystin-LR and anabaenopeptins.</title>
        <authorList>
            <person name="Berthold D.E."/>
            <person name="Lefler F.W."/>
            <person name="Huang I.-S."/>
            <person name="Abdulla H."/>
            <person name="Zimba P.V."/>
            <person name="Laughinghouse H.D. IV."/>
        </authorList>
    </citation>
    <scope>NUCLEOTIDE SEQUENCE</scope>
    <source>
        <strain evidence="2">BLCCT55</strain>
    </source>
</reference>
<dbReference type="AlphaFoldDB" id="A0A8J6XPJ9"/>
<comment type="caution">
    <text evidence="2">The sequence shown here is derived from an EMBL/GenBank/DDBJ whole genome shotgun (WGS) entry which is preliminary data.</text>
</comment>
<dbReference type="Pfam" id="PF10047">
    <property type="entry name" value="DUF2281"/>
    <property type="match status" value="1"/>
</dbReference>